<accession>A0A9X1MF61</accession>
<sequence length="205" mass="23234">MKLRLFPQENAGLDLLSRMASQAVRGTATLSEALGAEPAEFPRLAEELHALEAETTELHFALMTQMRTSFINPLPREDLYDLSLILLAAMERLDSAAEIISLYKLTNVSRRAAEQLEVVGRQSELTVAAMRTLASLEDLEDYWIEMLRLSKRVERTHRMWLAELANDHKALSYIRHRDLADQLAAASKELRRVGTYVGNILVRES</sequence>
<dbReference type="Proteomes" id="UP001139158">
    <property type="component" value="Unassembled WGS sequence"/>
</dbReference>
<dbReference type="AlphaFoldDB" id="A0A9X1MF61"/>
<name>A0A9X1MF61_9MICC</name>
<dbReference type="Gene3D" id="1.20.58.220">
    <property type="entry name" value="Phosphate transport system protein phou homolog 2, domain 2"/>
    <property type="match status" value="1"/>
</dbReference>
<dbReference type="EMBL" id="JAJFZV010000013">
    <property type="protein sequence ID" value="MCC3298671.1"/>
    <property type="molecule type" value="Genomic_DNA"/>
</dbReference>
<keyword evidence="2" id="KW-1185">Reference proteome</keyword>
<dbReference type="PANTHER" id="PTHR37298:SF1">
    <property type="entry name" value="UPF0111 PROTEIN YKAA"/>
    <property type="match status" value="1"/>
</dbReference>
<dbReference type="PANTHER" id="PTHR37298">
    <property type="entry name" value="UPF0111 PROTEIN YKAA"/>
    <property type="match status" value="1"/>
</dbReference>
<evidence type="ECO:0000313" key="1">
    <source>
        <dbReference type="EMBL" id="MCC3298671.1"/>
    </source>
</evidence>
<gene>
    <name evidence="1" type="ORF">LJ757_12770</name>
</gene>
<comment type="caution">
    <text evidence="1">The sequence shown here is derived from an EMBL/GenBank/DDBJ whole genome shotgun (WGS) entry which is preliminary data.</text>
</comment>
<proteinExistence type="predicted"/>
<dbReference type="InterPro" id="IPR038078">
    <property type="entry name" value="PhoU-like_sf"/>
</dbReference>
<dbReference type="InterPro" id="IPR052912">
    <property type="entry name" value="UPF0111_domain"/>
</dbReference>
<protein>
    <submittedName>
        <fullName evidence="1">Nuclease PIN</fullName>
    </submittedName>
</protein>
<reference evidence="1" key="1">
    <citation type="submission" date="2021-10" db="EMBL/GenBank/DDBJ databases">
        <title>Novel species in genus Arthrobacter.</title>
        <authorList>
            <person name="Liu Y."/>
        </authorList>
    </citation>
    <scope>NUCLEOTIDE SEQUENCE</scope>
    <source>
        <strain evidence="1">Zg-Y453</strain>
    </source>
</reference>
<evidence type="ECO:0000313" key="2">
    <source>
        <dbReference type="Proteomes" id="UP001139158"/>
    </source>
</evidence>
<dbReference type="RefSeq" id="WP_227896538.1">
    <property type="nucleotide sequence ID" value="NZ_CP099466.1"/>
</dbReference>
<organism evidence="1 2">
    <name type="scientific">Arthrobacter caoxuetaonis</name>
    <dbReference type="NCBI Taxonomy" id="2886935"/>
    <lineage>
        <taxon>Bacteria</taxon>
        <taxon>Bacillati</taxon>
        <taxon>Actinomycetota</taxon>
        <taxon>Actinomycetes</taxon>
        <taxon>Micrococcales</taxon>
        <taxon>Micrococcaceae</taxon>
        <taxon>Arthrobacter</taxon>
    </lineage>
</organism>